<dbReference type="EMBL" id="CAJOBR010020424">
    <property type="protein sequence ID" value="CAF4929330.1"/>
    <property type="molecule type" value="Genomic_DNA"/>
</dbReference>
<accession>A0A821WR74</accession>
<organism evidence="1 2">
    <name type="scientific">Rotaria socialis</name>
    <dbReference type="NCBI Taxonomy" id="392032"/>
    <lineage>
        <taxon>Eukaryota</taxon>
        <taxon>Metazoa</taxon>
        <taxon>Spiralia</taxon>
        <taxon>Gnathifera</taxon>
        <taxon>Rotifera</taxon>
        <taxon>Eurotatoria</taxon>
        <taxon>Bdelloidea</taxon>
        <taxon>Philodinida</taxon>
        <taxon>Philodinidae</taxon>
        <taxon>Rotaria</taxon>
    </lineage>
</organism>
<comment type="caution">
    <text evidence="1">The sequence shown here is derived from an EMBL/GenBank/DDBJ whole genome shotgun (WGS) entry which is preliminary data.</text>
</comment>
<gene>
    <name evidence="1" type="ORF">QYT958_LOCUS31906</name>
</gene>
<feature type="non-terminal residue" evidence="1">
    <location>
        <position position="1"/>
    </location>
</feature>
<sequence length="75" mass="8370">MSIQIIGVFLMELNSTEVLNSSDGVINIILNYGNGQKNPKSQDELENAVVEALNDLSLNVIQACIKKTQRIYQQF</sequence>
<evidence type="ECO:0000313" key="1">
    <source>
        <dbReference type="EMBL" id="CAF4929330.1"/>
    </source>
</evidence>
<protein>
    <submittedName>
        <fullName evidence="1">Uncharacterized protein</fullName>
    </submittedName>
</protein>
<name>A0A821WR74_9BILA</name>
<proteinExistence type="predicted"/>
<dbReference type="Proteomes" id="UP000663848">
    <property type="component" value="Unassembled WGS sequence"/>
</dbReference>
<reference evidence="1" key="1">
    <citation type="submission" date="2021-02" db="EMBL/GenBank/DDBJ databases">
        <authorList>
            <person name="Nowell W R."/>
        </authorList>
    </citation>
    <scope>NUCLEOTIDE SEQUENCE</scope>
</reference>
<dbReference type="AlphaFoldDB" id="A0A821WR74"/>
<evidence type="ECO:0000313" key="2">
    <source>
        <dbReference type="Proteomes" id="UP000663848"/>
    </source>
</evidence>